<organism evidence="2 3">
    <name type="scientific">Mycolicibacterium obuense</name>
    <dbReference type="NCBI Taxonomy" id="1807"/>
    <lineage>
        <taxon>Bacteria</taxon>
        <taxon>Bacillati</taxon>
        <taxon>Actinomycetota</taxon>
        <taxon>Actinomycetes</taxon>
        <taxon>Mycobacteriales</taxon>
        <taxon>Mycobacteriaceae</taxon>
        <taxon>Mycolicibacterium</taxon>
    </lineage>
</organism>
<keyword evidence="1" id="KW-1133">Transmembrane helix</keyword>
<gene>
    <name evidence="2" type="ORF">EUA04_22435</name>
</gene>
<evidence type="ECO:0000256" key="1">
    <source>
        <dbReference type="SAM" id="Phobius"/>
    </source>
</evidence>
<dbReference type="AlphaFoldDB" id="A0A4R5X2E7"/>
<accession>A0A4R5X2E7</accession>
<dbReference type="Proteomes" id="UP000294952">
    <property type="component" value="Unassembled WGS sequence"/>
</dbReference>
<keyword evidence="1" id="KW-0812">Transmembrane</keyword>
<sequence>MGKRGDRFASWFVALPKGRKFILSAIMASTTILSPVLLMAPTVSWGSHPTEGRFEFLCEDNRNGDHQVSVELPSDPDQINEMNANPEQFVALFGRSARATDSRKPLPESRA</sequence>
<protein>
    <submittedName>
        <fullName evidence="2">Uncharacterized protein</fullName>
    </submittedName>
</protein>
<dbReference type="RefSeq" id="WP_133414608.1">
    <property type="nucleotide sequence ID" value="NZ_SDLP01000008.1"/>
</dbReference>
<dbReference type="EMBL" id="SDLP01000008">
    <property type="protein sequence ID" value="TDL04534.1"/>
    <property type="molecule type" value="Genomic_DNA"/>
</dbReference>
<keyword evidence="1" id="KW-0472">Membrane</keyword>
<feature type="transmembrane region" description="Helical" evidence="1">
    <location>
        <begin position="21"/>
        <end position="40"/>
    </location>
</feature>
<evidence type="ECO:0000313" key="2">
    <source>
        <dbReference type="EMBL" id="TDL04534.1"/>
    </source>
</evidence>
<name>A0A4R5X2E7_9MYCO</name>
<reference evidence="2 3" key="1">
    <citation type="submission" date="2019-01" db="EMBL/GenBank/DDBJ databases">
        <title>High-quality-draft genome sequences of five non-tuberculosis mycobacteriaceae isolated from a nosocomial environment.</title>
        <authorList>
            <person name="Tiago I."/>
            <person name="Alarico S."/>
            <person name="Pereira S.G."/>
            <person name="Coelho C."/>
            <person name="Maranha A."/>
            <person name="Empadinhas N."/>
        </authorList>
    </citation>
    <scope>NUCLEOTIDE SEQUENCE [LARGE SCALE GENOMIC DNA]</scope>
    <source>
        <strain evidence="2 3">22DIII</strain>
    </source>
</reference>
<evidence type="ECO:0000313" key="3">
    <source>
        <dbReference type="Proteomes" id="UP000294952"/>
    </source>
</evidence>
<comment type="caution">
    <text evidence="2">The sequence shown here is derived from an EMBL/GenBank/DDBJ whole genome shotgun (WGS) entry which is preliminary data.</text>
</comment>
<proteinExistence type="predicted"/>